<protein>
    <recommendedName>
        <fullName evidence="2">DUF4216 domain-containing protein</fullName>
    </recommendedName>
</protein>
<comment type="caution">
    <text evidence="1">The sequence shown here is derived from an EMBL/GenBank/DDBJ whole genome shotgun (WGS) entry which is preliminary data.</text>
</comment>
<reference evidence="1" key="1">
    <citation type="journal article" date="2019" name="Sci. Rep.">
        <title>Draft genome of Tanacetum cinerariifolium, the natural source of mosquito coil.</title>
        <authorList>
            <person name="Yamashiro T."/>
            <person name="Shiraishi A."/>
            <person name="Satake H."/>
            <person name="Nakayama K."/>
        </authorList>
    </citation>
    <scope>NUCLEOTIDE SEQUENCE</scope>
</reference>
<name>A0A699TYF9_TANCI</name>
<evidence type="ECO:0008006" key="2">
    <source>
        <dbReference type="Google" id="ProtNLM"/>
    </source>
</evidence>
<dbReference type="EMBL" id="BKCJ011282031">
    <property type="protein sequence ID" value="GFD14813.1"/>
    <property type="molecule type" value="Genomic_DNA"/>
</dbReference>
<sequence>RSEPFILAKLATQAFYVKDPNDQRLHVILYRKRHIVGVENVEDEDEYDQFDELPPFSIGITPSNNVLDDTAYLRSDHNEGLEV</sequence>
<proteinExistence type="predicted"/>
<organism evidence="1">
    <name type="scientific">Tanacetum cinerariifolium</name>
    <name type="common">Dalmatian daisy</name>
    <name type="synonym">Chrysanthemum cinerariifolium</name>
    <dbReference type="NCBI Taxonomy" id="118510"/>
    <lineage>
        <taxon>Eukaryota</taxon>
        <taxon>Viridiplantae</taxon>
        <taxon>Streptophyta</taxon>
        <taxon>Embryophyta</taxon>
        <taxon>Tracheophyta</taxon>
        <taxon>Spermatophyta</taxon>
        <taxon>Magnoliopsida</taxon>
        <taxon>eudicotyledons</taxon>
        <taxon>Gunneridae</taxon>
        <taxon>Pentapetalae</taxon>
        <taxon>asterids</taxon>
        <taxon>campanulids</taxon>
        <taxon>Asterales</taxon>
        <taxon>Asteraceae</taxon>
        <taxon>Asteroideae</taxon>
        <taxon>Anthemideae</taxon>
        <taxon>Anthemidinae</taxon>
        <taxon>Tanacetum</taxon>
    </lineage>
</organism>
<gene>
    <name evidence="1" type="ORF">Tci_886782</name>
</gene>
<feature type="non-terminal residue" evidence="1">
    <location>
        <position position="1"/>
    </location>
</feature>
<evidence type="ECO:0000313" key="1">
    <source>
        <dbReference type="EMBL" id="GFD14813.1"/>
    </source>
</evidence>
<dbReference type="AlphaFoldDB" id="A0A699TYF9"/>
<accession>A0A699TYF9</accession>